<evidence type="ECO:0000256" key="8">
    <source>
        <dbReference type="PROSITE-ProRule" id="PRU00221"/>
    </source>
</evidence>
<dbReference type="PROSITE" id="PS50294">
    <property type="entry name" value="WD_REPEATS_REGION"/>
    <property type="match status" value="1"/>
</dbReference>
<gene>
    <name evidence="11" type="ORF">SeLEV6574_g04686</name>
    <name evidence="12" type="ORF">SeMB42_g04090</name>
</gene>
<feature type="repeat" description="WD" evidence="8">
    <location>
        <begin position="273"/>
        <end position="314"/>
    </location>
</feature>
<dbReference type="InterPro" id="IPR012952">
    <property type="entry name" value="BING4_C_dom"/>
</dbReference>
<dbReference type="PROSITE" id="PS00678">
    <property type="entry name" value="WD_REPEATS_1"/>
    <property type="match status" value="1"/>
</dbReference>
<keyword evidence="4 8" id="KW-0853">WD repeat</keyword>
<dbReference type="InterPro" id="IPR001680">
    <property type="entry name" value="WD40_rpt"/>
</dbReference>
<dbReference type="STRING" id="286115.A0A507CY74"/>
<dbReference type="OrthoDB" id="10251154at2759"/>
<dbReference type="PANTHER" id="PTHR14085:SF3">
    <property type="entry name" value="WD REPEAT-CONTAINING PROTEIN 46"/>
    <property type="match status" value="1"/>
</dbReference>
<dbReference type="Proteomes" id="UP000320475">
    <property type="component" value="Unassembled WGS sequence"/>
</dbReference>
<dbReference type="VEuPathDB" id="FungiDB:SeMB42_g04090"/>
<dbReference type="GO" id="GO:0032040">
    <property type="term" value="C:small-subunit processome"/>
    <property type="evidence" value="ECO:0007669"/>
    <property type="project" value="TreeGrafter"/>
</dbReference>
<evidence type="ECO:0000256" key="7">
    <source>
        <dbReference type="ARBA" id="ARBA00076453"/>
    </source>
</evidence>
<dbReference type="SMART" id="SM00320">
    <property type="entry name" value="WD40"/>
    <property type="match status" value="5"/>
</dbReference>
<dbReference type="InterPro" id="IPR036322">
    <property type="entry name" value="WD40_repeat_dom_sf"/>
</dbReference>
<keyword evidence="5" id="KW-0677">Repeat</keyword>
<feature type="compositionally biased region" description="Basic residues" evidence="9">
    <location>
        <begin position="464"/>
        <end position="488"/>
    </location>
</feature>
<dbReference type="Gene3D" id="2.130.10.10">
    <property type="entry name" value="YVTN repeat-like/Quinoprotein amine dehydrogenase"/>
    <property type="match status" value="2"/>
</dbReference>
<evidence type="ECO:0000256" key="2">
    <source>
        <dbReference type="ARBA" id="ARBA00004604"/>
    </source>
</evidence>
<feature type="domain" description="BING4 C-terminal" evidence="10">
    <location>
        <begin position="354"/>
        <end position="433"/>
    </location>
</feature>
<evidence type="ECO:0000256" key="6">
    <source>
        <dbReference type="ARBA" id="ARBA00023242"/>
    </source>
</evidence>
<dbReference type="InterPro" id="IPR040315">
    <property type="entry name" value="WDR46/Utp7"/>
</dbReference>
<accession>A0A507CY74</accession>
<evidence type="ECO:0000313" key="12">
    <source>
        <dbReference type="EMBL" id="TPX45211.1"/>
    </source>
</evidence>
<evidence type="ECO:0000256" key="1">
    <source>
        <dbReference type="ARBA" id="ARBA00004099"/>
    </source>
</evidence>
<dbReference type="Pfam" id="PF08149">
    <property type="entry name" value="BING4CT"/>
    <property type="match status" value="1"/>
</dbReference>
<evidence type="ECO:0000256" key="9">
    <source>
        <dbReference type="SAM" id="MobiDB-lite"/>
    </source>
</evidence>
<dbReference type="GO" id="GO:0030686">
    <property type="term" value="C:90S preribosome"/>
    <property type="evidence" value="ECO:0007669"/>
    <property type="project" value="TreeGrafter"/>
</dbReference>
<name>A0A507CY74_9FUNG</name>
<reference evidence="13 14" key="1">
    <citation type="journal article" date="2019" name="Sci. Rep.">
        <title>Comparative genomics of chytrid fungi reveal insights into the obligate biotrophic and pathogenic lifestyle of Synchytrium endobioticum.</title>
        <authorList>
            <person name="van de Vossenberg B.T.L.H."/>
            <person name="Warris S."/>
            <person name="Nguyen H.D.T."/>
            <person name="van Gent-Pelzer M.P.E."/>
            <person name="Joly D.L."/>
            <person name="van de Geest H.C."/>
            <person name="Bonants P.J.M."/>
            <person name="Smith D.S."/>
            <person name="Levesque C.A."/>
            <person name="van der Lee T.A.J."/>
        </authorList>
    </citation>
    <scope>NUCLEOTIDE SEQUENCE [LARGE SCALE GENOMIC DNA]</scope>
    <source>
        <strain evidence="11 14">LEV6574</strain>
        <strain evidence="12 13">MB42</strain>
    </source>
</reference>
<dbReference type="SMART" id="SM01033">
    <property type="entry name" value="BING4CT"/>
    <property type="match status" value="1"/>
</dbReference>
<dbReference type="SUPFAM" id="SSF50978">
    <property type="entry name" value="WD40 repeat-like"/>
    <property type="match status" value="1"/>
</dbReference>
<dbReference type="Pfam" id="PF00400">
    <property type="entry name" value="WD40"/>
    <property type="match status" value="1"/>
</dbReference>
<dbReference type="FunFam" id="2.130.10.10:FF:000378">
    <property type="entry name" value="U3 small nucleolar RNA-associated protein 7"/>
    <property type="match status" value="1"/>
</dbReference>
<dbReference type="InterPro" id="IPR019775">
    <property type="entry name" value="WD40_repeat_CS"/>
</dbReference>
<keyword evidence="6" id="KW-0539">Nucleus</keyword>
<evidence type="ECO:0000313" key="11">
    <source>
        <dbReference type="EMBL" id="TPX44159.1"/>
    </source>
</evidence>
<evidence type="ECO:0000259" key="10">
    <source>
        <dbReference type="SMART" id="SM01033"/>
    </source>
</evidence>
<proteinExistence type="predicted"/>
<dbReference type="EMBL" id="QEAN01000158">
    <property type="protein sequence ID" value="TPX45211.1"/>
    <property type="molecule type" value="Genomic_DNA"/>
</dbReference>
<dbReference type="AlphaFoldDB" id="A0A507CY74"/>
<dbReference type="Proteomes" id="UP000317494">
    <property type="component" value="Unassembled WGS sequence"/>
</dbReference>
<evidence type="ECO:0000313" key="13">
    <source>
        <dbReference type="Proteomes" id="UP000317494"/>
    </source>
</evidence>
<dbReference type="EMBL" id="QEAM01000196">
    <property type="protein sequence ID" value="TPX44159.1"/>
    <property type="molecule type" value="Genomic_DNA"/>
</dbReference>
<dbReference type="PROSITE" id="PS50082">
    <property type="entry name" value="WD_REPEATS_2"/>
    <property type="match status" value="1"/>
</dbReference>
<comment type="caution">
    <text evidence="11">The sequence shown here is derived from an EMBL/GenBank/DDBJ whole genome shotgun (WGS) entry which is preliminary data.</text>
</comment>
<dbReference type="PANTHER" id="PTHR14085">
    <property type="entry name" value="WD-REPEAT PROTEIN BING4"/>
    <property type="match status" value="1"/>
</dbReference>
<keyword evidence="13" id="KW-1185">Reference proteome</keyword>
<organism evidence="11 14">
    <name type="scientific">Synchytrium endobioticum</name>
    <dbReference type="NCBI Taxonomy" id="286115"/>
    <lineage>
        <taxon>Eukaryota</taxon>
        <taxon>Fungi</taxon>
        <taxon>Fungi incertae sedis</taxon>
        <taxon>Chytridiomycota</taxon>
        <taxon>Chytridiomycota incertae sedis</taxon>
        <taxon>Chytridiomycetes</taxon>
        <taxon>Synchytriales</taxon>
        <taxon>Synchytriaceae</taxon>
        <taxon>Synchytrium</taxon>
    </lineage>
</organism>
<evidence type="ECO:0000256" key="3">
    <source>
        <dbReference type="ARBA" id="ARBA00022552"/>
    </source>
</evidence>
<feature type="region of interest" description="Disordered" evidence="9">
    <location>
        <begin position="458"/>
        <end position="494"/>
    </location>
</feature>
<dbReference type="InterPro" id="IPR015943">
    <property type="entry name" value="WD40/YVTN_repeat-like_dom_sf"/>
</dbReference>
<evidence type="ECO:0000256" key="4">
    <source>
        <dbReference type="ARBA" id="ARBA00022574"/>
    </source>
</evidence>
<sequence>MSPKTGAKQTQTPGRVIDPATVQRYNRNANYHNIPIKKSRNDYLKQTLRKTTSKWNNAAEKAIDYDDILLPESSGYLVPEHELERTWKLKQGDLKKSADVATSQKIFDLDLPTLGPYRVDYTRNGRHLLIGGKKGHLATFNWKTGKLGCEIQVQETIRDVKWLHNETMFAVAQKKYVYIYDNTGIELHCLRNHIEVNQLEFLPYHFLMASVGNAGYLKYQDTSTGKIIAEMRTGLGRCDVMAQNRYNAIMHLGHSNGTVTLWSPNMTSPLVKMLCHRGPVTALAMDRDGLYMASAGLDGQLAIWDIRTFKPLHSYYTPTPASSLSISDLGLIGVGFGPHVHVWKDAFLTKQMSPYMTHMKPGTSVQNVRFVPYEDVLGIGHSAGVSSIAIPGAGEPNFDSLEANPYQNRKQRREAEVHSLLDKIQPEMIVMNPEFVGTLDRAPGEVIAAGKKVEYEANNPKEKYKPKHKARGKSSAKNKFIRKQKNVIHRGSAV</sequence>
<evidence type="ECO:0000313" key="14">
    <source>
        <dbReference type="Proteomes" id="UP000320475"/>
    </source>
</evidence>
<comment type="function">
    <text evidence="1">Involved in nucleolar processing of pre-18S ribosomal RNA.</text>
</comment>
<keyword evidence="3" id="KW-0698">rRNA processing</keyword>
<protein>
    <recommendedName>
        <fullName evidence="7">U three protein 7</fullName>
    </recommendedName>
</protein>
<evidence type="ECO:0000256" key="5">
    <source>
        <dbReference type="ARBA" id="ARBA00022737"/>
    </source>
</evidence>
<comment type="subcellular location">
    <subcellularLocation>
        <location evidence="2">Nucleus</location>
        <location evidence="2">Nucleolus</location>
    </subcellularLocation>
</comment>
<dbReference type="GO" id="GO:0000462">
    <property type="term" value="P:maturation of SSU-rRNA from tricistronic rRNA transcript (SSU-rRNA, 5.8S rRNA, LSU-rRNA)"/>
    <property type="evidence" value="ECO:0007669"/>
    <property type="project" value="TreeGrafter"/>
</dbReference>